<comment type="similarity">
    <text evidence="6">Belongs to the TVP38/TMEM64 family.</text>
</comment>
<dbReference type="EMBL" id="QSAJ01000072">
    <property type="protein sequence ID" value="RGW46911.1"/>
    <property type="molecule type" value="Genomic_DNA"/>
</dbReference>
<evidence type="ECO:0000313" key="8">
    <source>
        <dbReference type="EMBL" id="RGI84098.1"/>
    </source>
</evidence>
<comment type="subcellular location">
    <subcellularLocation>
        <location evidence="1 6">Cell membrane</location>
        <topology evidence="1 6">Multi-pass membrane protein</topology>
    </subcellularLocation>
</comment>
<sequence>MKNKKMWIFIGIIVLILVLNHIFGWSAYLGNAENLKFLENMVQDNLLLAVLIYTVLTIVSCVVLALPGVTFAIIAGLVFGPVLGTICCSVATTLGAIIAFVVGRFFLQDSIKPMAMKNKYLKKWLFDETGSNEIFILMITRLVPLFPYNLQNFAYGVTDIKFSTYSICSLIFMLPGTAMYTVGTAGFADKENRILYIGIALVLAVVVIGLGAFLKKHYVQEEQSEE</sequence>
<protein>
    <recommendedName>
        <fullName evidence="6">TVP38/TMEM64 family membrane protein</fullName>
    </recommendedName>
</protein>
<dbReference type="Proteomes" id="UP000283652">
    <property type="component" value="Unassembled WGS sequence"/>
</dbReference>
<evidence type="ECO:0000313" key="11">
    <source>
        <dbReference type="EMBL" id="RGW46911.1"/>
    </source>
</evidence>
<evidence type="ECO:0000256" key="6">
    <source>
        <dbReference type="RuleBase" id="RU366058"/>
    </source>
</evidence>
<dbReference type="InterPro" id="IPR032816">
    <property type="entry name" value="VTT_dom"/>
</dbReference>
<evidence type="ECO:0000256" key="1">
    <source>
        <dbReference type="ARBA" id="ARBA00004651"/>
    </source>
</evidence>
<dbReference type="EMBL" id="QSOI01000008">
    <property type="protein sequence ID" value="RGI84098.1"/>
    <property type="molecule type" value="Genomic_DNA"/>
</dbReference>
<evidence type="ECO:0000256" key="5">
    <source>
        <dbReference type="ARBA" id="ARBA00023136"/>
    </source>
</evidence>
<accession>A0A3E4F5G6</accession>
<keyword evidence="5 6" id="KW-0472">Membrane</keyword>
<comment type="caution">
    <text evidence="8">The sequence shown here is derived from an EMBL/GenBank/DDBJ whole genome shotgun (WGS) entry which is preliminary data.</text>
</comment>
<evidence type="ECO:0000313" key="14">
    <source>
        <dbReference type="Proteomes" id="UP000266376"/>
    </source>
</evidence>
<feature type="domain" description="VTT" evidence="7">
    <location>
        <begin position="66"/>
        <end position="182"/>
    </location>
</feature>
<feature type="transmembrane region" description="Helical" evidence="6">
    <location>
        <begin position="46"/>
        <end position="79"/>
    </location>
</feature>
<dbReference type="Proteomes" id="UP000260664">
    <property type="component" value="Unassembled WGS sequence"/>
</dbReference>
<gene>
    <name evidence="11" type="ORF">DWV67_15805</name>
    <name evidence="10" type="ORF">DWY33_05290</name>
    <name evidence="9" type="ORF">DXD10_15520</name>
    <name evidence="8" type="ORF">DXD84_07895</name>
</gene>
<keyword evidence="3 6" id="KW-0812">Transmembrane</keyword>
<feature type="transmembrane region" description="Helical" evidence="6">
    <location>
        <begin position="7"/>
        <end position="26"/>
    </location>
</feature>
<feature type="transmembrane region" description="Helical" evidence="6">
    <location>
        <begin position="86"/>
        <end position="107"/>
    </location>
</feature>
<dbReference type="InterPro" id="IPR015414">
    <property type="entry name" value="TMEM64"/>
</dbReference>
<dbReference type="EMBL" id="QSQQ01000028">
    <property type="protein sequence ID" value="RGK43714.1"/>
    <property type="molecule type" value="Genomic_DNA"/>
</dbReference>
<keyword evidence="4 6" id="KW-1133">Transmembrane helix</keyword>
<organism evidence="8 12">
    <name type="scientific">Dorea formicigenerans</name>
    <dbReference type="NCBI Taxonomy" id="39486"/>
    <lineage>
        <taxon>Bacteria</taxon>
        <taxon>Bacillati</taxon>
        <taxon>Bacillota</taxon>
        <taxon>Clostridia</taxon>
        <taxon>Lachnospirales</taxon>
        <taxon>Lachnospiraceae</taxon>
        <taxon>Dorea</taxon>
    </lineage>
</organism>
<dbReference type="Proteomes" id="UP000261208">
    <property type="component" value="Unassembled WGS sequence"/>
</dbReference>
<reference evidence="12 13" key="1">
    <citation type="submission" date="2018-08" db="EMBL/GenBank/DDBJ databases">
        <title>A genome reference for cultivated species of the human gut microbiota.</title>
        <authorList>
            <person name="Zou Y."/>
            <person name="Xue W."/>
            <person name="Luo G."/>
        </authorList>
    </citation>
    <scope>NUCLEOTIDE SEQUENCE [LARGE SCALE GENOMIC DNA]</scope>
    <source>
        <strain evidence="11 14">AF12-11</strain>
        <strain evidence="10 15">AF25-11</strain>
        <strain evidence="9 13">TF11-11</strain>
        <strain evidence="8 12">TM09-19AC</strain>
    </source>
</reference>
<evidence type="ECO:0000259" key="7">
    <source>
        <dbReference type="Pfam" id="PF09335"/>
    </source>
</evidence>
<name>A0A3E4F5G6_9FIRM</name>
<dbReference type="PANTHER" id="PTHR12677:SF59">
    <property type="entry name" value="GOLGI APPARATUS MEMBRANE PROTEIN TVP38-RELATED"/>
    <property type="match status" value="1"/>
</dbReference>
<evidence type="ECO:0000256" key="4">
    <source>
        <dbReference type="ARBA" id="ARBA00022989"/>
    </source>
</evidence>
<dbReference type="GO" id="GO:0005886">
    <property type="term" value="C:plasma membrane"/>
    <property type="evidence" value="ECO:0007669"/>
    <property type="project" value="UniProtKB-SubCell"/>
</dbReference>
<dbReference type="Proteomes" id="UP000266376">
    <property type="component" value="Unassembled WGS sequence"/>
</dbReference>
<dbReference type="AlphaFoldDB" id="A0A3E4F5G6"/>
<evidence type="ECO:0000313" key="9">
    <source>
        <dbReference type="EMBL" id="RGK43714.1"/>
    </source>
</evidence>
<keyword evidence="2 6" id="KW-1003">Cell membrane</keyword>
<proteinExistence type="inferred from homology"/>
<evidence type="ECO:0000313" key="10">
    <source>
        <dbReference type="EMBL" id="RGR59878.1"/>
    </source>
</evidence>
<feature type="transmembrane region" description="Helical" evidence="6">
    <location>
        <begin position="134"/>
        <end position="150"/>
    </location>
</feature>
<dbReference type="PANTHER" id="PTHR12677">
    <property type="entry name" value="GOLGI APPARATUS MEMBRANE PROTEIN TVP38-RELATED"/>
    <property type="match status" value="1"/>
</dbReference>
<feature type="transmembrane region" description="Helical" evidence="6">
    <location>
        <begin position="194"/>
        <end position="214"/>
    </location>
</feature>
<evidence type="ECO:0000313" key="12">
    <source>
        <dbReference type="Proteomes" id="UP000260664"/>
    </source>
</evidence>
<dbReference type="Pfam" id="PF09335">
    <property type="entry name" value="VTT_dom"/>
    <property type="match status" value="1"/>
</dbReference>
<evidence type="ECO:0000256" key="2">
    <source>
        <dbReference type="ARBA" id="ARBA00022475"/>
    </source>
</evidence>
<dbReference type="RefSeq" id="WP_117495062.1">
    <property type="nucleotide sequence ID" value="NZ_QRUK01000006.1"/>
</dbReference>
<evidence type="ECO:0000256" key="3">
    <source>
        <dbReference type="ARBA" id="ARBA00022692"/>
    </source>
</evidence>
<evidence type="ECO:0000313" key="13">
    <source>
        <dbReference type="Proteomes" id="UP000261208"/>
    </source>
</evidence>
<feature type="transmembrane region" description="Helical" evidence="6">
    <location>
        <begin position="162"/>
        <end position="182"/>
    </location>
</feature>
<dbReference type="EMBL" id="QRUK01000006">
    <property type="protein sequence ID" value="RGR59878.1"/>
    <property type="molecule type" value="Genomic_DNA"/>
</dbReference>
<evidence type="ECO:0000313" key="15">
    <source>
        <dbReference type="Proteomes" id="UP000283652"/>
    </source>
</evidence>